<sequence>MNVLFKPAHAVLGRASLSAKVGIISLLLIASLVLSVLVSAPAAAGATLLALYLLAATGSELTSGMRSVQAAAKRLAAGDYDAPVDATVVGDAAELLAALDGMRSSLKEHIGESSRFVSEAARIRQGLDVVETNVMVADADLNIVYVNRSILKMLKAAEDEIRKDIPAFNADRLIGQNIDLFHKNPAHQRRLLAELDRQYTTRLNIGNRSFSLVLNPIKQSGGHLGTVVEWKDITKQLVQDALNADYHGQLTAISRSQAVIELSMDGHVLTANDNFLKMMGYSLDEIRGKHHRMFVDPVEAAGSEYQEMWQKLGRGEHVAKQYRRITKDGRDVWMQASYNTILDVDGKPVKVVKFGQDITEQMRESLALIAAVKEVDVVVAKARQGDMTQRIAEDDKNGAIRTLVEGINQVLASNDGVLTDIRTTLDAIGEGKLETRARAELHQGGFRTMIHSINESLDAVIKPLNVAAHYVDRISKGDIPPKITDSYKGDFNTIKSNLNTCVDVVNALVADADMLAKAAVEGRLSTRADASKHEGDFRKIVQGVNDTLDAVIGPLNVAANYVDRISKGDIPPAITESYNGDFNTIKNNLNRAIDAV</sequence>
<dbReference type="Gene3D" id="3.30.450.20">
    <property type="entry name" value="PAS domain"/>
    <property type="match status" value="2"/>
</dbReference>
<keyword evidence="1" id="KW-0472">Membrane</keyword>
<dbReference type="STRING" id="490188.SAMN04488068_3077"/>
<accession>A0A1M5RF77</accession>
<evidence type="ECO:0000259" key="4">
    <source>
        <dbReference type="PROSITE" id="PS50885"/>
    </source>
</evidence>
<dbReference type="Pfam" id="PF18947">
    <property type="entry name" value="HAMP_2"/>
    <property type="match status" value="2"/>
</dbReference>
<feature type="non-terminal residue" evidence="5">
    <location>
        <position position="596"/>
    </location>
</feature>
<proteinExistence type="predicted"/>
<dbReference type="Pfam" id="PF13188">
    <property type="entry name" value="PAS_8"/>
    <property type="match status" value="1"/>
</dbReference>
<dbReference type="Proteomes" id="UP000199758">
    <property type="component" value="Unassembled WGS sequence"/>
</dbReference>
<dbReference type="NCBIfam" id="TIGR00229">
    <property type="entry name" value="sensory_box"/>
    <property type="match status" value="1"/>
</dbReference>
<dbReference type="EMBL" id="FQWZ01000007">
    <property type="protein sequence ID" value="SHH25022.1"/>
    <property type="molecule type" value="Genomic_DNA"/>
</dbReference>
<dbReference type="SMART" id="SM00086">
    <property type="entry name" value="PAC"/>
    <property type="match status" value="1"/>
</dbReference>
<dbReference type="Gene3D" id="6.10.340.10">
    <property type="match status" value="1"/>
</dbReference>
<dbReference type="PROSITE" id="PS50113">
    <property type="entry name" value="PAC"/>
    <property type="match status" value="1"/>
</dbReference>
<dbReference type="PROSITE" id="PS50112">
    <property type="entry name" value="PAS"/>
    <property type="match status" value="2"/>
</dbReference>
<dbReference type="SMART" id="SM00304">
    <property type="entry name" value="HAMP"/>
    <property type="match status" value="3"/>
</dbReference>
<dbReference type="InterPro" id="IPR000014">
    <property type="entry name" value="PAS"/>
</dbReference>
<feature type="transmembrane region" description="Helical" evidence="1">
    <location>
        <begin position="21"/>
        <end position="54"/>
    </location>
</feature>
<feature type="domain" description="PAC" evidence="3">
    <location>
        <begin position="318"/>
        <end position="370"/>
    </location>
</feature>
<dbReference type="GO" id="GO:0016020">
    <property type="term" value="C:membrane"/>
    <property type="evidence" value="ECO:0007669"/>
    <property type="project" value="InterPro"/>
</dbReference>
<dbReference type="SMART" id="SM00091">
    <property type="entry name" value="PAS"/>
    <property type="match status" value="2"/>
</dbReference>
<evidence type="ECO:0000259" key="3">
    <source>
        <dbReference type="PROSITE" id="PS50113"/>
    </source>
</evidence>
<organism evidence="5 6">
    <name type="scientific">Hydrocarboniphaga daqingensis</name>
    <dbReference type="NCBI Taxonomy" id="490188"/>
    <lineage>
        <taxon>Bacteria</taxon>
        <taxon>Pseudomonadati</taxon>
        <taxon>Pseudomonadota</taxon>
        <taxon>Gammaproteobacteria</taxon>
        <taxon>Nevskiales</taxon>
        <taxon>Nevskiaceae</taxon>
        <taxon>Hydrocarboniphaga</taxon>
    </lineage>
</organism>
<dbReference type="PROSITE" id="PS50885">
    <property type="entry name" value="HAMP"/>
    <property type="match status" value="1"/>
</dbReference>
<name>A0A1M5RF77_9GAMM</name>
<dbReference type="GO" id="GO:0007165">
    <property type="term" value="P:signal transduction"/>
    <property type="evidence" value="ECO:0007669"/>
    <property type="project" value="InterPro"/>
</dbReference>
<feature type="domain" description="HAMP" evidence="4">
    <location>
        <begin position="59"/>
        <end position="111"/>
    </location>
</feature>
<keyword evidence="1" id="KW-1133">Transmembrane helix</keyword>
<feature type="domain" description="PAS" evidence="2">
    <location>
        <begin position="119"/>
        <end position="161"/>
    </location>
</feature>
<dbReference type="InterPro" id="IPR035965">
    <property type="entry name" value="PAS-like_dom_sf"/>
</dbReference>
<dbReference type="Gene3D" id="1.20.120.1530">
    <property type="match status" value="2"/>
</dbReference>
<dbReference type="InterPro" id="IPR003660">
    <property type="entry name" value="HAMP_dom"/>
</dbReference>
<dbReference type="CDD" id="cd00130">
    <property type="entry name" value="PAS"/>
    <property type="match status" value="1"/>
</dbReference>
<dbReference type="FunFam" id="3.30.450.20:FF:000075">
    <property type="entry name" value="Methyl-accepting chemotaxis protein"/>
    <property type="match status" value="1"/>
</dbReference>
<evidence type="ECO:0000313" key="6">
    <source>
        <dbReference type="Proteomes" id="UP000199758"/>
    </source>
</evidence>
<evidence type="ECO:0000259" key="2">
    <source>
        <dbReference type="PROSITE" id="PS50112"/>
    </source>
</evidence>
<dbReference type="Pfam" id="PF00672">
    <property type="entry name" value="HAMP"/>
    <property type="match status" value="1"/>
</dbReference>
<keyword evidence="6" id="KW-1185">Reference proteome</keyword>
<reference evidence="5 6" key="1">
    <citation type="submission" date="2016-11" db="EMBL/GenBank/DDBJ databases">
        <authorList>
            <person name="Jaros S."/>
            <person name="Januszkiewicz K."/>
            <person name="Wedrychowicz H."/>
        </authorList>
    </citation>
    <scope>NUCLEOTIDE SEQUENCE [LARGE SCALE GENOMIC DNA]</scope>
    <source>
        <strain evidence="5 6">CGMCC 1.7049</strain>
    </source>
</reference>
<evidence type="ECO:0000256" key="1">
    <source>
        <dbReference type="SAM" id="Phobius"/>
    </source>
</evidence>
<dbReference type="Pfam" id="PF08447">
    <property type="entry name" value="PAS_3"/>
    <property type="match status" value="1"/>
</dbReference>
<feature type="domain" description="PAS" evidence="2">
    <location>
        <begin position="259"/>
        <end position="297"/>
    </location>
</feature>
<dbReference type="PANTHER" id="PTHR24422">
    <property type="entry name" value="CHEMOTAXIS PROTEIN METHYLTRANSFERASE"/>
    <property type="match status" value="1"/>
</dbReference>
<dbReference type="SUPFAM" id="SSF55785">
    <property type="entry name" value="PYP-like sensor domain (PAS domain)"/>
    <property type="match status" value="2"/>
</dbReference>
<gene>
    <name evidence="5" type="ORF">SAMN04488068_3077</name>
</gene>
<dbReference type="InterPro" id="IPR001610">
    <property type="entry name" value="PAC"/>
</dbReference>
<dbReference type="InterPro" id="IPR050903">
    <property type="entry name" value="Bact_Chemotaxis_MeTrfase"/>
</dbReference>
<evidence type="ECO:0000313" key="5">
    <source>
        <dbReference type="EMBL" id="SHH25022.1"/>
    </source>
</evidence>
<protein>
    <submittedName>
        <fullName evidence="5">PAS domain S-box-containing protein</fullName>
    </submittedName>
</protein>
<dbReference type="InterPro" id="IPR000700">
    <property type="entry name" value="PAS-assoc_C"/>
</dbReference>
<dbReference type="AlphaFoldDB" id="A0A1M5RF77"/>
<dbReference type="InterPro" id="IPR013655">
    <property type="entry name" value="PAS_fold_3"/>
</dbReference>
<keyword evidence="1" id="KW-0812">Transmembrane</keyword>
<dbReference type="PANTHER" id="PTHR24422:SF10">
    <property type="entry name" value="CHEMOTAXIS PROTEIN METHYLTRANSFERASE 2"/>
    <property type="match status" value="1"/>
</dbReference>